<dbReference type="Proteomes" id="UP000237684">
    <property type="component" value="Unassembled WGS sequence"/>
</dbReference>
<proteinExistence type="predicted"/>
<dbReference type="EMBL" id="NIGF01000025">
    <property type="protein sequence ID" value="PQV62676.1"/>
    <property type="molecule type" value="Genomic_DNA"/>
</dbReference>
<keyword evidence="2" id="KW-1185">Reference proteome</keyword>
<gene>
    <name evidence="1" type="ORF">B1R32_12525</name>
</gene>
<sequence>MLVSQTESLGQTSTPDTYFFAPLRHLENLAAWLERQTPALGIKNS</sequence>
<dbReference type="RefSeq" id="WP_157947736.1">
    <property type="nucleotide sequence ID" value="NZ_NIGF01000025.1"/>
</dbReference>
<protein>
    <submittedName>
        <fullName evidence="1">Uncharacterized protein</fullName>
    </submittedName>
</protein>
<reference evidence="1 2" key="1">
    <citation type="journal article" date="2018" name="Syst. Appl. Microbiol.">
        <title>Abditibacterium utsteinense sp. nov., the first cultivated member of candidate phylum FBP, isolated from ice-free Antarctic soil samples.</title>
        <authorList>
            <person name="Tahon G."/>
            <person name="Tytgat B."/>
            <person name="Lebbe L."/>
            <person name="Carlier A."/>
            <person name="Willems A."/>
        </authorList>
    </citation>
    <scope>NUCLEOTIDE SEQUENCE [LARGE SCALE GENOMIC DNA]</scope>
    <source>
        <strain evidence="1 2">LMG 29911</strain>
    </source>
</reference>
<dbReference type="AlphaFoldDB" id="A0A2S8SPH0"/>
<name>A0A2S8SPH0_9BACT</name>
<organism evidence="1 2">
    <name type="scientific">Abditibacterium utsteinense</name>
    <dbReference type="NCBI Taxonomy" id="1960156"/>
    <lineage>
        <taxon>Bacteria</taxon>
        <taxon>Pseudomonadati</taxon>
        <taxon>Abditibacteriota</taxon>
        <taxon>Abditibacteriia</taxon>
        <taxon>Abditibacteriales</taxon>
        <taxon>Abditibacteriaceae</taxon>
        <taxon>Abditibacterium</taxon>
    </lineage>
</organism>
<evidence type="ECO:0000313" key="2">
    <source>
        <dbReference type="Proteomes" id="UP000237684"/>
    </source>
</evidence>
<comment type="caution">
    <text evidence="1">The sequence shown here is derived from an EMBL/GenBank/DDBJ whole genome shotgun (WGS) entry which is preliminary data.</text>
</comment>
<dbReference type="InParanoid" id="A0A2S8SPH0"/>
<evidence type="ECO:0000313" key="1">
    <source>
        <dbReference type="EMBL" id="PQV62676.1"/>
    </source>
</evidence>
<accession>A0A2S8SPH0</accession>